<evidence type="ECO:0000313" key="2">
    <source>
        <dbReference type="Proteomes" id="UP000012043"/>
    </source>
</evidence>
<dbReference type="RefSeq" id="WP_008609104.1">
    <property type="nucleotide sequence ID" value="NZ_ALAB01000027.1"/>
</dbReference>
<dbReference type="EMBL" id="ALAB01000027">
    <property type="protein sequence ID" value="EJI85139.1"/>
    <property type="molecule type" value="Genomic_DNA"/>
</dbReference>
<proteinExistence type="predicted"/>
<evidence type="ECO:0000313" key="1">
    <source>
        <dbReference type="EMBL" id="EJI85139.1"/>
    </source>
</evidence>
<organism evidence="1 2">
    <name type="scientific">Alishewanella aestuarii B11</name>
    <dbReference type="NCBI Taxonomy" id="1197174"/>
    <lineage>
        <taxon>Bacteria</taxon>
        <taxon>Pseudomonadati</taxon>
        <taxon>Pseudomonadota</taxon>
        <taxon>Gammaproteobacteria</taxon>
        <taxon>Alteromonadales</taxon>
        <taxon>Alteromonadaceae</taxon>
        <taxon>Alishewanella</taxon>
    </lineage>
</organism>
<dbReference type="AlphaFoldDB" id="J2IEK4"/>
<accession>J2IEK4</accession>
<gene>
    <name evidence="1" type="ORF">AEST_22410</name>
</gene>
<dbReference type="PATRIC" id="fig|1197174.4.peg.2194"/>
<sequence>MTKQFKAKSINVDSFEQLQASLGAFRHLMNKCVAPEDYQTIINRRTIAEFELNALAKSYSAKPQVPETSLEFLVAYDMLLRSQLSDPEKWGLLPTIDSINFTASATKSEVAAITQFFEHGEFSDYNLVAVKDLGNHNQYSEEKKIRNYYRSTYQIRLLQPNETKSEPLYFSFGTWKRKGKKQKALRFSFNPARFSNEEIQDIFKALDQTGIFKNLLKTLTAATVTRIDLALDFVGIPAAMIPLATSNVQRYNAIPKKPEDGLGQTFYVGSKSKSRTVIYNKIAKQLGKRQNHVVTLSGPDLNPFELVRLEVVSIPQGNNGKKIKLPELETLSSMFRAKAVYSPLIYLEYSQLTKQFLELGAIKTLRNYSKKLDKSGNLLTAKMLKQLTVKNKSMRQKQLKAMFKLIEKYKMHINLTWFNAKQKDAIKKLIFNITAFSRG</sequence>
<comment type="caution">
    <text evidence="1">The sequence shown here is derived from an EMBL/GenBank/DDBJ whole genome shotgun (WGS) entry which is preliminary data.</text>
</comment>
<reference evidence="1 2" key="1">
    <citation type="journal article" date="2012" name="J. Bacteriol.">
        <title>Genome Sequence of Pectin-Degrading Alishewanella aestuarii Strain B11T, Isolated from Tidal Flat Sediment.</title>
        <authorList>
            <person name="Jung J."/>
            <person name="Choi S."/>
            <person name="Chun J."/>
            <person name="Park W."/>
        </authorList>
    </citation>
    <scope>NUCLEOTIDE SEQUENCE [LARGE SCALE GENOMIC DNA]</scope>
    <source>
        <strain evidence="1 2">B11</strain>
    </source>
</reference>
<dbReference type="Proteomes" id="UP000012043">
    <property type="component" value="Unassembled WGS sequence"/>
</dbReference>
<name>J2IEK4_9ALTE</name>
<keyword evidence="2" id="KW-1185">Reference proteome</keyword>
<protein>
    <submittedName>
        <fullName evidence="1">Uncharacterized protein</fullName>
    </submittedName>
</protein>